<comment type="caution">
    <text evidence="2">The sequence shown here is derived from an EMBL/GenBank/DDBJ whole genome shotgun (WGS) entry which is preliminary data.</text>
</comment>
<evidence type="ECO:0000313" key="2">
    <source>
        <dbReference type="EMBL" id="PTW60172.1"/>
    </source>
</evidence>
<accession>A0A2T5V8U3</accession>
<gene>
    <name evidence="2" type="ORF">C8N35_105175</name>
</gene>
<protein>
    <submittedName>
        <fullName evidence="2">Rod binding protein</fullName>
    </submittedName>
</protein>
<feature type="domain" description="Flagellar protein FlgJ N-terminal" evidence="1">
    <location>
        <begin position="108"/>
        <end position="148"/>
    </location>
</feature>
<dbReference type="AlphaFoldDB" id="A0A2T5V8U3"/>
<organism evidence="2 3">
    <name type="scientific">Breoghania corrubedonensis</name>
    <dbReference type="NCBI Taxonomy" id="665038"/>
    <lineage>
        <taxon>Bacteria</taxon>
        <taxon>Pseudomonadati</taxon>
        <taxon>Pseudomonadota</taxon>
        <taxon>Alphaproteobacteria</taxon>
        <taxon>Hyphomicrobiales</taxon>
        <taxon>Stappiaceae</taxon>
        <taxon>Breoghania</taxon>
    </lineage>
</organism>
<dbReference type="Proteomes" id="UP000244081">
    <property type="component" value="Unassembled WGS sequence"/>
</dbReference>
<dbReference type="RefSeq" id="WP_107990454.1">
    <property type="nucleotide sequence ID" value="NZ_QAYG01000005.1"/>
</dbReference>
<keyword evidence="3" id="KW-1185">Reference proteome</keyword>
<proteinExistence type="predicted"/>
<dbReference type="EMBL" id="QAYG01000005">
    <property type="protein sequence ID" value="PTW60172.1"/>
    <property type="molecule type" value="Genomic_DNA"/>
</dbReference>
<sequence length="155" mass="16004">MAISPPSDLILDVAKAADPEKLKLASAKLQSLTSASATAMRGADGPGFGDTYDTLAGKGGYGSSIDAQRVGMHSRTAVASASTGAFTANQRFEALILQQFIETMMPDDAEEVFGKGTAGSIWKSMMAEQIGKQVVASGGVGIADMLQRSMALRNG</sequence>
<dbReference type="Pfam" id="PF10135">
    <property type="entry name" value="Rod-binding"/>
    <property type="match status" value="1"/>
</dbReference>
<dbReference type="OrthoDB" id="7889190at2"/>
<evidence type="ECO:0000259" key="1">
    <source>
        <dbReference type="Pfam" id="PF10135"/>
    </source>
</evidence>
<reference evidence="2 3" key="1">
    <citation type="submission" date="2018-04" db="EMBL/GenBank/DDBJ databases">
        <title>Genomic Encyclopedia of Archaeal and Bacterial Type Strains, Phase II (KMG-II): from individual species to whole genera.</title>
        <authorList>
            <person name="Goeker M."/>
        </authorList>
    </citation>
    <scope>NUCLEOTIDE SEQUENCE [LARGE SCALE GENOMIC DNA]</scope>
    <source>
        <strain evidence="2 3">DSM 23382</strain>
    </source>
</reference>
<dbReference type="InterPro" id="IPR019301">
    <property type="entry name" value="Flagellar_prot_FlgJ_N"/>
</dbReference>
<evidence type="ECO:0000313" key="3">
    <source>
        <dbReference type="Proteomes" id="UP000244081"/>
    </source>
</evidence>
<name>A0A2T5V8U3_9HYPH</name>